<feature type="compositionally biased region" description="Low complexity" evidence="1">
    <location>
        <begin position="33"/>
        <end position="46"/>
    </location>
</feature>
<evidence type="ECO:0000313" key="3">
    <source>
        <dbReference type="Proteomes" id="UP000654918"/>
    </source>
</evidence>
<evidence type="ECO:0000313" key="2">
    <source>
        <dbReference type="EMBL" id="KAF6819610.1"/>
    </source>
</evidence>
<sequence length="68" mass="7423">MTDEDDKKRRTPFHNEGARNPKETPSYTLIHSPTGTKATATEPPAAKVDPINLDAATSATIVGRTRFE</sequence>
<name>A0A8H6JUV4_9PEZI</name>
<comment type="caution">
    <text evidence="2">The sequence shown here is derived from an EMBL/GenBank/DDBJ whole genome shotgun (WGS) entry which is preliminary data.</text>
</comment>
<reference evidence="2" key="1">
    <citation type="journal article" date="2020" name="Phytopathology">
        <title>Genome Sequence Resources of Colletotrichum truncatum, C. plurivorum, C. musicola, and C. sojae: Four Species Pathogenic to Soybean (Glycine max).</title>
        <authorList>
            <person name="Rogerio F."/>
            <person name="Boufleur T.R."/>
            <person name="Ciampi-Guillardi M."/>
            <person name="Sukno S.A."/>
            <person name="Thon M.R."/>
            <person name="Massola Junior N.S."/>
            <person name="Baroncelli R."/>
        </authorList>
    </citation>
    <scope>NUCLEOTIDE SEQUENCE</scope>
    <source>
        <strain evidence="2">LFN00145</strain>
    </source>
</reference>
<keyword evidence="3" id="KW-1185">Reference proteome</keyword>
<proteinExistence type="predicted"/>
<dbReference type="AlphaFoldDB" id="A0A8H6JUV4"/>
<dbReference type="Proteomes" id="UP000654918">
    <property type="component" value="Unassembled WGS sequence"/>
</dbReference>
<feature type="region of interest" description="Disordered" evidence="1">
    <location>
        <begin position="1"/>
        <end position="46"/>
    </location>
</feature>
<gene>
    <name evidence="2" type="ORF">CPLU01_12988</name>
</gene>
<dbReference type="EMBL" id="WIGO01000284">
    <property type="protein sequence ID" value="KAF6819610.1"/>
    <property type="molecule type" value="Genomic_DNA"/>
</dbReference>
<protein>
    <submittedName>
        <fullName evidence="2">Uncharacterized protein</fullName>
    </submittedName>
</protein>
<evidence type="ECO:0000256" key="1">
    <source>
        <dbReference type="SAM" id="MobiDB-lite"/>
    </source>
</evidence>
<accession>A0A8H6JUV4</accession>
<organism evidence="2 3">
    <name type="scientific">Colletotrichum plurivorum</name>
    <dbReference type="NCBI Taxonomy" id="2175906"/>
    <lineage>
        <taxon>Eukaryota</taxon>
        <taxon>Fungi</taxon>
        <taxon>Dikarya</taxon>
        <taxon>Ascomycota</taxon>
        <taxon>Pezizomycotina</taxon>
        <taxon>Sordariomycetes</taxon>
        <taxon>Hypocreomycetidae</taxon>
        <taxon>Glomerellales</taxon>
        <taxon>Glomerellaceae</taxon>
        <taxon>Colletotrichum</taxon>
        <taxon>Colletotrichum orchidearum species complex</taxon>
    </lineage>
</organism>